<keyword evidence="1" id="KW-0479">Metal-binding</keyword>
<dbReference type="OrthoDB" id="26899at2759"/>
<evidence type="ECO:0000313" key="2">
    <source>
        <dbReference type="Proteomes" id="UP000221165"/>
    </source>
</evidence>
<accession>A0A2C6KMK3</accession>
<dbReference type="GO" id="GO:0008270">
    <property type="term" value="F:zinc ion binding"/>
    <property type="evidence" value="ECO:0007669"/>
    <property type="project" value="UniProtKB-KW"/>
</dbReference>
<dbReference type="VEuPathDB" id="ToxoDB:CSUI_007415"/>
<organism evidence="1 2">
    <name type="scientific">Cystoisospora suis</name>
    <dbReference type="NCBI Taxonomy" id="483139"/>
    <lineage>
        <taxon>Eukaryota</taxon>
        <taxon>Sar</taxon>
        <taxon>Alveolata</taxon>
        <taxon>Apicomplexa</taxon>
        <taxon>Conoidasida</taxon>
        <taxon>Coccidia</taxon>
        <taxon>Eucoccidiorida</taxon>
        <taxon>Eimeriorina</taxon>
        <taxon>Sarcocystidae</taxon>
        <taxon>Cystoisospora</taxon>
    </lineage>
</organism>
<dbReference type="EMBL" id="MIGC01003913">
    <property type="protein sequence ID" value="PHJ18757.1"/>
    <property type="molecule type" value="Genomic_DNA"/>
</dbReference>
<protein>
    <submittedName>
        <fullName evidence="1">The miz type in nse subunit zinc-finger protein</fullName>
    </submittedName>
</protein>
<keyword evidence="2" id="KW-1185">Reference proteome</keyword>
<reference evidence="1 2" key="1">
    <citation type="journal article" date="2017" name="Int. J. Parasitol.">
        <title>The genome of the protozoan parasite Cystoisospora suis and a reverse vaccinology approach to identify vaccine candidates.</title>
        <authorList>
            <person name="Palmieri N."/>
            <person name="Shrestha A."/>
            <person name="Ruttkowski B."/>
            <person name="Beck T."/>
            <person name="Vogl C."/>
            <person name="Tomley F."/>
            <person name="Blake D.P."/>
            <person name="Joachim A."/>
        </authorList>
    </citation>
    <scope>NUCLEOTIDE SEQUENCE [LARGE SCALE GENOMIC DNA]</scope>
    <source>
        <strain evidence="1 2">Wien I</strain>
    </source>
</reference>
<keyword evidence="1" id="KW-0862">Zinc</keyword>
<proteinExistence type="predicted"/>
<name>A0A2C6KMK3_9APIC</name>
<comment type="caution">
    <text evidence="1">The sequence shown here is derived from an EMBL/GenBank/DDBJ whole genome shotgun (WGS) entry which is preliminary data.</text>
</comment>
<dbReference type="RefSeq" id="XP_067920463.1">
    <property type="nucleotide sequence ID" value="XM_068067560.1"/>
</dbReference>
<keyword evidence="1" id="KW-0863">Zinc-finger</keyword>
<dbReference type="InterPro" id="IPR013083">
    <property type="entry name" value="Znf_RING/FYVE/PHD"/>
</dbReference>
<dbReference type="Gene3D" id="3.30.40.10">
    <property type="entry name" value="Zinc/RING finger domain, C3HC4 (zinc finger)"/>
    <property type="match status" value="1"/>
</dbReference>
<sequence length="89" mass="9842">FAPSGRSCIHVFEKESILAQLDRLASSSYGRGRGGQESIPCPFVGCRSTICRQDLERDLETLVHLRQEKIRHAQEALNKLPAVHTPSAA</sequence>
<dbReference type="Proteomes" id="UP000221165">
    <property type="component" value="Unassembled WGS sequence"/>
</dbReference>
<evidence type="ECO:0000313" key="1">
    <source>
        <dbReference type="EMBL" id="PHJ18757.1"/>
    </source>
</evidence>
<feature type="non-terminal residue" evidence="1">
    <location>
        <position position="1"/>
    </location>
</feature>
<dbReference type="AlphaFoldDB" id="A0A2C6KMK3"/>
<dbReference type="GeneID" id="94430771"/>
<gene>
    <name evidence="1" type="ORF">CSUI_007415</name>
</gene>